<name>A0A0V0REG6_9BILA</name>
<gene>
    <name evidence="1" type="ORF">T07_808</name>
</gene>
<dbReference type="EMBL" id="JYDL01000305">
    <property type="protein sequence ID" value="KRX12645.1"/>
    <property type="molecule type" value="Genomic_DNA"/>
</dbReference>
<dbReference type="OrthoDB" id="5935282at2759"/>
<keyword evidence="2" id="KW-1185">Reference proteome</keyword>
<reference evidence="1 2" key="1">
    <citation type="submission" date="2015-01" db="EMBL/GenBank/DDBJ databases">
        <title>Evolution of Trichinella species and genotypes.</title>
        <authorList>
            <person name="Korhonen P.K."/>
            <person name="Edoardo P."/>
            <person name="Giuseppe L.R."/>
            <person name="Gasser R.B."/>
        </authorList>
    </citation>
    <scope>NUCLEOTIDE SEQUENCE [LARGE SCALE GENOMIC DNA]</scope>
    <source>
        <strain evidence="1">ISS37</strain>
    </source>
</reference>
<evidence type="ECO:0000313" key="2">
    <source>
        <dbReference type="Proteomes" id="UP000054630"/>
    </source>
</evidence>
<proteinExistence type="predicted"/>
<accession>A0A0V0REG6</accession>
<protein>
    <submittedName>
        <fullName evidence="1">Uncharacterized protein</fullName>
    </submittedName>
</protein>
<dbReference type="AlphaFoldDB" id="A0A0V0REG6"/>
<dbReference type="Proteomes" id="UP000054630">
    <property type="component" value="Unassembled WGS sequence"/>
</dbReference>
<evidence type="ECO:0000313" key="1">
    <source>
        <dbReference type="EMBL" id="KRX12645.1"/>
    </source>
</evidence>
<organism evidence="1 2">
    <name type="scientific">Trichinella nelsoni</name>
    <dbReference type="NCBI Taxonomy" id="6336"/>
    <lineage>
        <taxon>Eukaryota</taxon>
        <taxon>Metazoa</taxon>
        <taxon>Ecdysozoa</taxon>
        <taxon>Nematoda</taxon>
        <taxon>Enoplea</taxon>
        <taxon>Dorylaimia</taxon>
        <taxon>Trichinellida</taxon>
        <taxon>Trichinellidae</taxon>
        <taxon>Trichinella</taxon>
    </lineage>
</organism>
<sequence length="152" mass="16900">MILKFGCIEFSGLDSNEQKKDTEMDSVINNTTISDKCTINPLMDCWVEPTPGGIFVRSTKHRKVKMYVVGLLGWAHPTLEKHATKNAVHDGIKPSIGKKGDSIFFFSSCGLSSAKFVKKIADLSRARYSAHFDTKLSFIVIFLVPKRLLSSS</sequence>
<comment type="caution">
    <text evidence="1">The sequence shown here is derived from an EMBL/GenBank/DDBJ whole genome shotgun (WGS) entry which is preliminary data.</text>
</comment>